<evidence type="ECO:0000313" key="3">
    <source>
        <dbReference type="Proteomes" id="UP000192738"/>
    </source>
</evidence>
<keyword evidence="1" id="KW-0812">Transmembrane</keyword>
<dbReference type="Proteomes" id="UP000192738">
    <property type="component" value="Unassembled WGS sequence"/>
</dbReference>
<keyword evidence="1" id="KW-0472">Membrane</keyword>
<gene>
    <name evidence="2" type="ORF">SAMN04488500_10735</name>
</gene>
<organism evidence="2 3">
    <name type="scientific">Sporomusa malonica</name>
    <dbReference type="NCBI Taxonomy" id="112901"/>
    <lineage>
        <taxon>Bacteria</taxon>
        <taxon>Bacillati</taxon>
        <taxon>Bacillota</taxon>
        <taxon>Negativicutes</taxon>
        <taxon>Selenomonadales</taxon>
        <taxon>Sporomusaceae</taxon>
        <taxon>Sporomusa</taxon>
    </lineage>
</organism>
<feature type="transmembrane region" description="Helical" evidence="1">
    <location>
        <begin position="6"/>
        <end position="25"/>
    </location>
</feature>
<keyword evidence="3" id="KW-1185">Reference proteome</keyword>
<evidence type="ECO:0008006" key="4">
    <source>
        <dbReference type="Google" id="ProtNLM"/>
    </source>
</evidence>
<evidence type="ECO:0000313" key="2">
    <source>
        <dbReference type="EMBL" id="SMC70152.1"/>
    </source>
</evidence>
<evidence type="ECO:0000256" key="1">
    <source>
        <dbReference type="SAM" id="Phobius"/>
    </source>
</evidence>
<reference evidence="2 3" key="1">
    <citation type="submission" date="2017-04" db="EMBL/GenBank/DDBJ databases">
        <authorList>
            <person name="Afonso C.L."/>
            <person name="Miller P.J."/>
            <person name="Scott M.A."/>
            <person name="Spackman E."/>
            <person name="Goraichik I."/>
            <person name="Dimitrov K.M."/>
            <person name="Suarez D.L."/>
            <person name="Swayne D.E."/>
        </authorList>
    </citation>
    <scope>NUCLEOTIDE SEQUENCE [LARGE SCALE GENOMIC DNA]</scope>
    <source>
        <strain evidence="2 3">DSM 5090</strain>
    </source>
</reference>
<name>A0A1W2BBR9_9FIRM</name>
<dbReference type="RefSeq" id="WP_139796223.1">
    <property type="nucleotide sequence ID" value="NZ_CP155572.1"/>
</dbReference>
<dbReference type="AlphaFoldDB" id="A0A1W2BBR9"/>
<protein>
    <recommendedName>
        <fullName evidence="4">DUF4367 domain-containing protein</fullName>
    </recommendedName>
</protein>
<keyword evidence="1" id="KW-1133">Transmembrane helix</keyword>
<dbReference type="EMBL" id="FWXI01000007">
    <property type="protein sequence ID" value="SMC70152.1"/>
    <property type="molecule type" value="Genomic_DNA"/>
</dbReference>
<accession>A0A1W2BBR9</accession>
<dbReference type="OrthoDB" id="9676128at2"/>
<sequence>MNKQLIYGFIAGMLVVVLAVVALGWDDEAKGGVSKNSAAQAQAPTVTKPAAKTEAADYGRYLTVKDVESITGQSGLKLKSIDSKKSGEAYDLTYSTAEGQAILMIQVLRGSDYERYYQEFRCQDYKPMEYAFWGPKTAVSPNQVDQLWFRKGDTLIFIGSERTYVDLAMMEKVAKVIASRL</sequence>
<proteinExistence type="predicted"/>